<dbReference type="GO" id="GO:0005886">
    <property type="term" value="C:plasma membrane"/>
    <property type="evidence" value="ECO:0007669"/>
    <property type="project" value="TreeGrafter"/>
</dbReference>
<dbReference type="InterPro" id="IPR036412">
    <property type="entry name" value="HAD-like_sf"/>
</dbReference>
<dbReference type="InterPro" id="IPR023214">
    <property type="entry name" value="HAD_sf"/>
</dbReference>
<organism evidence="1 2">
    <name type="scientific">Lithospermum erythrorhizon</name>
    <name type="common">Purple gromwell</name>
    <name type="synonym">Lithospermum officinale var. erythrorhizon</name>
    <dbReference type="NCBI Taxonomy" id="34254"/>
    <lineage>
        <taxon>Eukaryota</taxon>
        <taxon>Viridiplantae</taxon>
        <taxon>Streptophyta</taxon>
        <taxon>Embryophyta</taxon>
        <taxon>Tracheophyta</taxon>
        <taxon>Spermatophyta</taxon>
        <taxon>Magnoliopsida</taxon>
        <taxon>eudicotyledons</taxon>
        <taxon>Gunneridae</taxon>
        <taxon>Pentapetalae</taxon>
        <taxon>asterids</taxon>
        <taxon>lamiids</taxon>
        <taxon>Boraginales</taxon>
        <taxon>Boraginaceae</taxon>
        <taxon>Boraginoideae</taxon>
        <taxon>Lithospermeae</taxon>
        <taxon>Lithospermum</taxon>
    </lineage>
</organism>
<comment type="caution">
    <text evidence="1">The sequence shown here is derived from an EMBL/GenBank/DDBJ whole genome shotgun (WGS) entry which is preliminary data.</text>
</comment>
<evidence type="ECO:0000313" key="1">
    <source>
        <dbReference type="EMBL" id="GAA0186789.1"/>
    </source>
</evidence>
<dbReference type="Proteomes" id="UP001454036">
    <property type="component" value="Unassembled WGS sequence"/>
</dbReference>
<dbReference type="EMBL" id="BAABME010014039">
    <property type="protein sequence ID" value="GAA0186789.1"/>
    <property type="molecule type" value="Genomic_DNA"/>
</dbReference>
<dbReference type="GO" id="GO:0140326">
    <property type="term" value="F:ATPase-coupled intramembrane lipid transporter activity"/>
    <property type="evidence" value="ECO:0007669"/>
    <property type="project" value="TreeGrafter"/>
</dbReference>
<accession>A0AAV3RZB5</accession>
<protein>
    <submittedName>
        <fullName evidence="1">Primary active transporter</fullName>
    </submittedName>
</protein>
<gene>
    <name evidence="1" type="ORF">LIER_34077</name>
</gene>
<dbReference type="GO" id="GO:0045332">
    <property type="term" value="P:phospholipid translocation"/>
    <property type="evidence" value="ECO:0007669"/>
    <property type="project" value="TreeGrafter"/>
</dbReference>
<reference evidence="1 2" key="1">
    <citation type="submission" date="2024-01" db="EMBL/GenBank/DDBJ databases">
        <title>The complete chloroplast genome sequence of Lithospermum erythrorhizon: insights into the phylogenetic relationship among Boraginaceae species and the maternal lineages of purple gromwells.</title>
        <authorList>
            <person name="Okada T."/>
            <person name="Watanabe K."/>
        </authorList>
    </citation>
    <scope>NUCLEOTIDE SEQUENCE [LARGE SCALE GENOMIC DNA]</scope>
</reference>
<name>A0AAV3RZB5_LITER</name>
<dbReference type="PANTHER" id="PTHR24092:SF165">
    <property type="entry name" value="PHOSPHOLIPID-TRANSPORTING ATPASE 8-RELATED"/>
    <property type="match status" value="1"/>
</dbReference>
<keyword evidence="2" id="KW-1185">Reference proteome</keyword>
<dbReference type="AlphaFoldDB" id="A0AAV3RZB5"/>
<dbReference type="PANTHER" id="PTHR24092">
    <property type="entry name" value="PROBABLE PHOSPHOLIPID-TRANSPORTING ATPASE"/>
    <property type="match status" value="1"/>
</dbReference>
<sequence>MRNIFAVPECIDKLQNAGIKIWVLTGDKMETAINIGFACRLLRQDMKQIIITLDSAQIADLEKQGDKEVVAKASSVSIMEQIREGRSQVLSAKESSLSCALIIDGRSLSFALEKNLENHFLS</sequence>
<evidence type="ECO:0000313" key="2">
    <source>
        <dbReference type="Proteomes" id="UP001454036"/>
    </source>
</evidence>
<dbReference type="Gene3D" id="3.40.50.1000">
    <property type="entry name" value="HAD superfamily/HAD-like"/>
    <property type="match status" value="1"/>
</dbReference>
<proteinExistence type="predicted"/>
<dbReference type="SUPFAM" id="SSF56784">
    <property type="entry name" value="HAD-like"/>
    <property type="match status" value="1"/>
</dbReference>